<dbReference type="SUPFAM" id="SSF53335">
    <property type="entry name" value="S-adenosyl-L-methionine-dependent methyltransferases"/>
    <property type="match status" value="1"/>
</dbReference>
<dbReference type="InterPro" id="IPR029063">
    <property type="entry name" value="SAM-dependent_MTases_sf"/>
</dbReference>
<dbReference type="CDD" id="cd02440">
    <property type="entry name" value="AdoMet_MTases"/>
    <property type="match status" value="1"/>
</dbReference>
<protein>
    <submittedName>
        <fullName evidence="3">Demethylmenaquinone methyltransferase</fullName>
    </submittedName>
</protein>
<sequence>MTQQASFDKVSSQWENTDKQEFGRKNAMAYSKQIDHLIENKKVDVLDFGCGTLYSSLPLIQSNNKINKLDGIDLSEEMLKIAQKKIEALEDEDLKKRIKVQKVSVKRPQDLTEKYDVIITSMTLHHIFNTKEIVGILKTALKDGGHFMWIDYQKTESSYYFHPEDFREEVIPGFTKEEMIQILEINGFKNITVSVVQHVSKVQRVNDEDVQVELDIFLVCGRLN</sequence>
<dbReference type="AlphaFoldDB" id="A0AAV8A6G9"/>
<keyword evidence="3" id="KW-0489">Methyltransferase</keyword>
<dbReference type="Proteomes" id="UP001146793">
    <property type="component" value="Unassembled WGS sequence"/>
</dbReference>
<dbReference type="EMBL" id="JANTQA010000012">
    <property type="protein sequence ID" value="KAJ3449210.1"/>
    <property type="molecule type" value="Genomic_DNA"/>
</dbReference>
<evidence type="ECO:0000259" key="2">
    <source>
        <dbReference type="Pfam" id="PF13847"/>
    </source>
</evidence>
<dbReference type="PANTHER" id="PTHR43861">
    <property type="entry name" value="TRANS-ACONITATE 2-METHYLTRANSFERASE-RELATED"/>
    <property type="match status" value="1"/>
</dbReference>
<gene>
    <name evidence="3" type="ORF">M0812_05355</name>
</gene>
<evidence type="ECO:0000256" key="1">
    <source>
        <dbReference type="ARBA" id="ARBA00022679"/>
    </source>
</evidence>
<evidence type="ECO:0000313" key="4">
    <source>
        <dbReference type="Proteomes" id="UP001146793"/>
    </source>
</evidence>
<keyword evidence="1" id="KW-0808">Transferase</keyword>
<dbReference type="Pfam" id="PF13847">
    <property type="entry name" value="Methyltransf_31"/>
    <property type="match status" value="1"/>
</dbReference>
<accession>A0AAV8A6G9</accession>
<feature type="domain" description="Methyltransferase" evidence="2">
    <location>
        <begin position="40"/>
        <end position="153"/>
    </location>
</feature>
<dbReference type="Gene3D" id="3.40.50.150">
    <property type="entry name" value="Vaccinia Virus protein VP39"/>
    <property type="match status" value="1"/>
</dbReference>
<reference evidence="3" key="1">
    <citation type="submission" date="2022-08" db="EMBL/GenBank/DDBJ databases">
        <title>Novel sulphate-reducing endosymbionts in the free-living metamonad Anaeramoeba.</title>
        <authorList>
            <person name="Jerlstrom-Hultqvist J."/>
            <person name="Cepicka I."/>
            <person name="Gallot-Lavallee L."/>
            <person name="Salas-Leiva D."/>
            <person name="Curtis B.A."/>
            <person name="Zahonova K."/>
            <person name="Pipaliya S."/>
            <person name="Dacks J."/>
            <person name="Roger A.J."/>
        </authorList>
    </citation>
    <scope>NUCLEOTIDE SEQUENCE</scope>
    <source>
        <strain evidence="3">Busselton2</strain>
    </source>
</reference>
<dbReference type="PANTHER" id="PTHR43861:SF3">
    <property type="entry name" value="PUTATIVE (AFU_ORTHOLOGUE AFUA_2G14390)-RELATED"/>
    <property type="match status" value="1"/>
</dbReference>
<organism evidence="3 4">
    <name type="scientific">Anaeramoeba flamelloides</name>
    <dbReference type="NCBI Taxonomy" id="1746091"/>
    <lineage>
        <taxon>Eukaryota</taxon>
        <taxon>Metamonada</taxon>
        <taxon>Anaeramoebidae</taxon>
        <taxon>Anaeramoeba</taxon>
    </lineage>
</organism>
<comment type="caution">
    <text evidence="3">The sequence shown here is derived from an EMBL/GenBank/DDBJ whole genome shotgun (WGS) entry which is preliminary data.</text>
</comment>
<proteinExistence type="predicted"/>
<dbReference type="GO" id="GO:0032259">
    <property type="term" value="P:methylation"/>
    <property type="evidence" value="ECO:0007669"/>
    <property type="project" value="UniProtKB-KW"/>
</dbReference>
<name>A0AAV8A6G9_9EUKA</name>
<dbReference type="InterPro" id="IPR025714">
    <property type="entry name" value="Methyltranfer_dom"/>
</dbReference>
<evidence type="ECO:0000313" key="3">
    <source>
        <dbReference type="EMBL" id="KAJ3449210.1"/>
    </source>
</evidence>
<dbReference type="GO" id="GO:0008168">
    <property type="term" value="F:methyltransferase activity"/>
    <property type="evidence" value="ECO:0007669"/>
    <property type="project" value="UniProtKB-KW"/>
</dbReference>